<proteinExistence type="predicted"/>
<dbReference type="EMBL" id="JXTB01000096">
    <property type="protein sequence ID" value="PON64346.1"/>
    <property type="molecule type" value="Genomic_DNA"/>
</dbReference>
<keyword evidence="2" id="KW-1185">Reference proteome</keyword>
<name>A0A2P5CTR9_PARAD</name>
<organism evidence="1 2">
    <name type="scientific">Parasponia andersonii</name>
    <name type="common">Sponia andersonii</name>
    <dbReference type="NCBI Taxonomy" id="3476"/>
    <lineage>
        <taxon>Eukaryota</taxon>
        <taxon>Viridiplantae</taxon>
        <taxon>Streptophyta</taxon>
        <taxon>Embryophyta</taxon>
        <taxon>Tracheophyta</taxon>
        <taxon>Spermatophyta</taxon>
        <taxon>Magnoliopsida</taxon>
        <taxon>eudicotyledons</taxon>
        <taxon>Gunneridae</taxon>
        <taxon>Pentapetalae</taxon>
        <taxon>rosids</taxon>
        <taxon>fabids</taxon>
        <taxon>Rosales</taxon>
        <taxon>Cannabaceae</taxon>
        <taxon>Parasponia</taxon>
    </lineage>
</organism>
<gene>
    <name evidence="1" type="ORF">PanWU01x14_124150</name>
</gene>
<evidence type="ECO:0000313" key="2">
    <source>
        <dbReference type="Proteomes" id="UP000237105"/>
    </source>
</evidence>
<dbReference type="Proteomes" id="UP000237105">
    <property type="component" value="Unassembled WGS sequence"/>
</dbReference>
<dbReference type="OrthoDB" id="1932414at2759"/>
<sequence length="140" mass="16590">MATAARFSYRRIRNEGGHNNLDEYDHFYEVDNNYQVKAWGRSRSWYRYRRVPSRRRFRIKIPSLRRLLRRKAKLVSSVRVSFSSIVKRLKESQSHLGDLFAGNYLFLQVSPTSFKCLDNKGHHHDLNGLSSRCFLPKIAN</sequence>
<reference evidence="2" key="1">
    <citation type="submission" date="2016-06" db="EMBL/GenBank/DDBJ databases">
        <title>Parallel loss of symbiosis genes in relatives of nitrogen-fixing non-legume Parasponia.</title>
        <authorList>
            <person name="Van Velzen R."/>
            <person name="Holmer R."/>
            <person name="Bu F."/>
            <person name="Rutten L."/>
            <person name="Van Zeijl A."/>
            <person name="Liu W."/>
            <person name="Santuari L."/>
            <person name="Cao Q."/>
            <person name="Sharma T."/>
            <person name="Shen D."/>
            <person name="Roswanjaya Y."/>
            <person name="Wardhani T."/>
            <person name="Kalhor M.S."/>
            <person name="Jansen J."/>
            <person name="Van den Hoogen J."/>
            <person name="Gungor B."/>
            <person name="Hartog M."/>
            <person name="Hontelez J."/>
            <person name="Verver J."/>
            <person name="Yang W.-C."/>
            <person name="Schijlen E."/>
            <person name="Repin R."/>
            <person name="Schilthuizen M."/>
            <person name="Schranz E."/>
            <person name="Heidstra R."/>
            <person name="Miyata K."/>
            <person name="Fedorova E."/>
            <person name="Kohlen W."/>
            <person name="Bisseling T."/>
            <person name="Smit S."/>
            <person name="Geurts R."/>
        </authorList>
    </citation>
    <scope>NUCLEOTIDE SEQUENCE [LARGE SCALE GENOMIC DNA]</scope>
    <source>
        <strain evidence="2">cv. WU1-14</strain>
    </source>
</reference>
<protein>
    <submittedName>
        <fullName evidence="1">Uncharacterized protein</fullName>
    </submittedName>
</protein>
<accession>A0A2P5CTR9</accession>
<dbReference type="PANTHER" id="PTHR36795:SF2">
    <property type="entry name" value="OS01G0938400 PROTEIN"/>
    <property type="match status" value="1"/>
</dbReference>
<evidence type="ECO:0000313" key="1">
    <source>
        <dbReference type="EMBL" id="PON64346.1"/>
    </source>
</evidence>
<dbReference type="PANTHER" id="PTHR36795">
    <property type="entry name" value="OS01G0938400 PROTEIN"/>
    <property type="match status" value="1"/>
</dbReference>
<comment type="caution">
    <text evidence="1">The sequence shown here is derived from an EMBL/GenBank/DDBJ whole genome shotgun (WGS) entry which is preliminary data.</text>
</comment>
<dbReference type="AlphaFoldDB" id="A0A2P5CTR9"/>